<dbReference type="Proteomes" id="UP000006671">
    <property type="component" value="Unassembled WGS sequence"/>
</dbReference>
<dbReference type="GeneID" id="8850739"/>
<evidence type="ECO:0000313" key="1">
    <source>
        <dbReference type="EMBL" id="EFC41434.1"/>
    </source>
</evidence>
<sequence length="136" mass="15904">MSSVNNSTMIRDTLTMQIFGSAKSTKKGKIQSASDCQFVWKRVDTNFGVFFLEKDLEFRSKRKTTDISKQELIKVLHLSQRQAAKSLNCTLSTLKRRFYNLKEEFGMSTWPKTFKEISHLPIYQKMYPMSLNFILN</sequence>
<dbReference type="InParanoid" id="D2VNM7"/>
<dbReference type="VEuPathDB" id="AmoebaDB:NAEGRDRAFT_70553"/>
<keyword evidence="2" id="KW-1185">Reference proteome</keyword>
<accession>D2VNM7</accession>
<dbReference type="OrthoDB" id="6270329at2759"/>
<organism evidence="2">
    <name type="scientific">Naegleria gruberi</name>
    <name type="common">Amoeba</name>
    <dbReference type="NCBI Taxonomy" id="5762"/>
    <lineage>
        <taxon>Eukaryota</taxon>
        <taxon>Discoba</taxon>
        <taxon>Heterolobosea</taxon>
        <taxon>Tetramitia</taxon>
        <taxon>Eutetramitia</taxon>
        <taxon>Vahlkampfiidae</taxon>
        <taxon>Naegleria</taxon>
    </lineage>
</organism>
<protein>
    <submittedName>
        <fullName evidence="1">Predicted protein</fullName>
    </submittedName>
</protein>
<reference evidence="1 2" key="1">
    <citation type="journal article" date="2010" name="Cell">
        <title>The genome of Naegleria gruberi illuminates early eukaryotic versatility.</title>
        <authorList>
            <person name="Fritz-Laylin L.K."/>
            <person name="Prochnik S.E."/>
            <person name="Ginger M.L."/>
            <person name="Dacks J.B."/>
            <person name="Carpenter M.L."/>
            <person name="Field M.C."/>
            <person name="Kuo A."/>
            <person name="Paredez A."/>
            <person name="Chapman J."/>
            <person name="Pham J."/>
            <person name="Shu S."/>
            <person name="Neupane R."/>
            <person name="Cipriano M."/>
            <person name="Mancuso J."/>
            <person name="Tu H."/>
            <person name="Salamov A."/>
            <person name="Lindquist E."/>
            <person name="Shapiro H."/>
            <person name="Lucas S."/>
            <person name="Grigoriev I.V."/>
            <person name="Cande W.Z."/>
            <person name="Fulton C."/>
            <person name="Rokhsar D.S."/>
            <person name="Dawson S.C."/>
        </authorList>
    </citation>
    <scope>NUCLEOTIDE SEQUENCE [LARGE SCALE GENOMIC DNA]</scope>
    <source>
        <strain evidence="1 2">NEG-M</strain>
    </source>
</reference>
<dbReference type="AlphaFoldDB" id="D2VNM7"/>
<evidence type="ECO:0000313" key="2">
    <source>
        <dbReference type="Proteomes" id="UP000006671"/>
    </source>
</evidence>
<proteinExistence type="predicted"/>
<gene>
    <name evidence="1" type="ORF">NAEGRDRAFT_70553</name>
</gene>
<dbReference type="KEGG" id="ngr:NAEGRDRAFT_70553"/>
<dbReference type="EMBL" id="GG738885">
    <property type="protein sequence ID" value="EFC41434.1"/>
    <property type="molecule type" value="Genomic_DNA"/>
</dbReference>
<dbReference type="RefSeq" id="XP_002674178.1">
    <property type="nucleotide sequence ID" value="XM_002674132.1"/>
</dbReference>
<name>D2VNM7_NAEGR</name>